<organism evidence="1 2">
    <name type="scientific">Microscilla marina ATCC 23134</name>
    <dbReference type="NCBI Taxonomy" id="313606"/>
    <lineage>
        <taxon>Bacteria</taxon>
        <taxon>Pseudomonadati</taxon>
        <taxon>Bacteroidota</taxon>
        <taxon>Cytophagia</taxon>
        <taxon>Cytophagales</taxon>
        <taxon>Microscillaceae</taxon>
        <taxon>Microscilla</taxon>
    </lineage>
</organism>
<evidence type="ECO:0000313" key="1">
    <source>
        <dbReference type="EMBL" id="EAY28528.1"/>
    </source>
</evidence>
<sequence length="70" mass="7900">MGNDDLYERKKMTNSSDKLYGDKGNDKLYRGAGNDKYYYVLYGGYDVIEDANGADLIYLQSIAKNQSVSL</sequence>
<accession>A1ZLZ6</accession>
<gene>
    <name evidence="1" type="ORF">M23134_04375</name>
</gene>
<name>A1ZLZ6_MICM2</name>
<comment type="caution">
    <text evidence="1">The sequence shown here is derived from an EMBL/GenBank/DDBJ whole genome shotgun (WGS) entry which is preliminary data.</text>
</comment>
<protein>
    <submittedName>
        <fullName evidence="1">Polyurethanase esterase B</fullName>
    </submittedName>
</protein>
<dbReference type="Gene3D" id="2.150.10.10">
    <property type="entry name" value="Serralysin-like metalloprotease, C-terminal"/>
    <property type="match status" value="1"/>
</dbReference>
<dbReference type="GO" id="GO:0005509">
    <property type="term" value="F:calcium ion binding"/>
    <property type="evidence" value="ECO:0007669"/>
    <property type="project" value="InterPro"/>
</dbReference>
<reference evidence="1 2" key="1">
    <citation type="submission" date="2007-01" db="EMBL/GenBank/DDBJ databases">
        <authorList>
            <person name="Haygood M."/>
            <person name="Podell S."/>
            <person name="Anderson C."/>
            <person name="Hopkinson B."/>
            <person name="Roe K."/>
            <person name="Barbeau K."/>
            <person name="Gaasterland T."/>
            <person name="Ferriera S."/>
            <person name="Johnson J."/>
            <person name="Kravitz S."/>
            <person name="Beeson K."/>
            <person name="Sutton G."/>
            <person name="Rogers Y.-H."/>
            <person name="Friedman R."/>
            <person name="Frazier M."/>
            <person name="Venter J.C."/>
        </authorList>
    </citation>
    <scope>NUCLEOTIDE SEQUENCE [LARGE SCALE GENOMIC DNA]</scope>
    <source>
        <strain evidence="1 2">ATCC 23134</strain>
    </source>
</reference>
<dbReference type="SUPFAM" id="SSF51120">
    <property type="entry name" value="beta-Roll"/>
    <property type="match status" value="1"/>
</dbReference>
<dbReference type="AlphaFoldDB" id="A1ZLZ6"/>
<keyword evidence="2" id="KW-1185">Reference proteome</keyword>
<dbReference type="Proteomes" id="UP000004095">
    <property type="component" value="Unassembled WGS sequence"/>
</dbReference>
<dbReference type="InterPro" id="IPR011049">
    <property type="entry name" value="Serralysin-like_metalloprot_C"/>
</dbReference>
<dbReference type="Pfam" id="PF00353">
    <property type="entry name" value="HemolysinCabind"/>
    <property type="match status" value="1"/>
</dbReference>
<dbReference type="InterPro" id="IPR001343">
    <property type="entry name" value="Hemolysn_Ca-bd"/>
</dbReference>
<dbReference type="EMBL" id="AAWS01000015">
    <property type="protein sequence ID" value="EAY28528.1"/>
    <property type="molecule type" value="Genomic_DNA"/>
</dbReference>
<evidence type="ECO:0000313" key="2">
    <source>
        <dbReference type="Proteomes" id="UP000004095"/>
    </source>
</evidence>
<proteinExistence type="predicted"/>